<organism evidence="1">
    <name type="scientific">mine drainage metagenome</name>
    <dbReference type="NCBI Taxonomy" id="410659"/>
    <lineage>
        <taxon>unclassified sequences</taxon>
        <taxon>metagenomes</taxon>
        <taxon>ecological metagenomes</taxon>
    </lineage>
</organism>
<name>A0A1J5Q3W2_9ZZZZ</name>
<dbReference type="EMBL" id="MLJW01001408">
    <property type="protein sequence ID" value="OIQ78393.1"/>
    <property type="molecule type" value="Genomic_DNA"/>
</dbReference>
<gene>
    <name evidence="1" type="ORF">GALL_399050</name>
</gene>
<accession>A0A1J5Q3W2</accession>
<comment type="caution">
    <text evidence="1">The sequence shown here is derived from an EMBL/GenBank/DDBJ whole genome shotgun (WGS) entry which is preliminary data.</text>
</comment>
<proteinExistence type="predicted"/>
<sequence length="109" mass="12320">MSETLNTNPYALTCYLHSFSTPSESVVTRKALLTHELAHVFGKLVSVEPQSQGISVNAEGDLNGRLAAWLIAQADRYGIAEIVSNQHSWSRRRWQASSYDLWQIKVRFL</sequence>
<dbReference type="AlphaFoldDB" id="A0A1J5Q3W2"/>
<reference evidence="1" key="1">
    <citation type="submission" date="2016-10" db="EMBL/GenBank/DDBJ databases">
        <title>Sequence of Gallionella enrichment culture.</title>
        <authorList>
            <person name="Poehlein A."/>
            <person name="Muehling M."/>
            <person name="Daniel R."/>
        </authorList>
    </citation>
    <scope>NUCLEOTIDE SEQUENCE</scope>
</reference>
<evidence type="ECO:0000313" key="1">
    <source>
        <dbReference type="EMBL" id="OIQ78393.1"/>
    </source>
</evidence>
<protein>
    <submittedName>
        <fullName evidence="1">Uncharacterized protein</fullName>
    </submittedName>
</protein>